<dbReference type="Proteomes" id="UP000474630">
    <property type="component" value="Chromosome"/>
</dbReference>
<sequence length="241" mass="27756">MTEPKITLKRLLEFGYKKENNLFLDSPKKGKLTDCALTDLDLTSAKYEKIREITNSGQTVGHIIVRHGLTEKEAFQIEASLIDAFNFSGILLSNKVLGHNSIEKGLMTSDEIKRLYNAEPLDKIEEDCIIININKKYQRGKGEQSIYEATKETWTIRESRLYQLKYVLSEYRGLIVEVFEVFEWYEKERGFTPNAKRFGETKIGFGFNGQIAPENIRMKYLNKSIAHVKKRGAASAIRYNL</sequence>
<dbReference type="KEGG" id="drc:G0Q07_14400"/>
<protein>
    <submittedName>
        <fullName evidence="1">Uncharacterized protein</fullName>
    </submittedName>
</protein>
<keyword evidence="2" id="KW-1185">Reference proteome</keyword>
<dbReference type="Pfam" id="PF22945">
    <property type="entry name" value="LEM-3_GIY-YIG"/>
    <property type="match status" value="1"/>
</dbReference>
<gene>
    <name evidence="1" type="ORF">G0Q07_14400</name>
</gene>
<dbReference type="RefSeq" id="WP_163347334.1">
    <property type="nucleotide sequence ID" value="NZ_CP048409.1"/>
</dbReference>
<evidence type="ECO:0000313" key="1">
    <source>
        <dbReference type="EMBL" id="QIA08836.1"/>
    </source>
</evidence>
<dbReference type="AlphaFoldDB" id="A0A6C0RFS8"/>
<proteinExistence type="predicted"/>
<dbReference type="EMBL" id="CP048409">
    <property type="protein sequence ID" value="QIA08836.1"/>
    <property type="molecule type" value="Genomic_DNA"/>
</dbReference>
<evidence type="ECO:0000313" key="2">
    <source>
        <dbReference type="Proteomes" id="UP000474630"/>
    </source>
</evidence>
<reference evidence="1 2" key="1">
    <citation type="submission" date="2020-02" db="EMBL/GenBank/DDBJ databases">
        <title>Genome sequencing for Draconibacterium sp. strain M1.</title>
        <authorList>
            <person name="Park S.-J."/>
        </authorList>
    </citation>
    <scope>NUCLEOTIDE SEQUENCE [LARGE SCALE GENOMIC DNA]</scope>
    <source>
        <strain evidence="1 2">M1</strain>
    </source>
</reference>
<organism evidence="1 2">
    <name type="scientific">Draconibacterium halophilum</name>
    <dbReference type="NCBI Taxonomy" id="2706887"/>
    <lineage>
        <taxon>Bacteria</taxon>
        <taxon>Pseudomonadati</taxon>
        <taxon>Bacteroidota</taxon>
        <taxon>Bacteroidia</taxon>
        <taxon>Marinilabiliales</taxon>
        <taxon>Prolixibacteraceae</taxon>
        <taxon>Draconibacterium</taxon>
    </lineage>
</organism>
<accession>A0A6C0RFS8</accession>
<name>A0A6C0RFS8_9BACT</name>